<organism evidence="1 2">
    <name type="scientific">Aspergillus leporis</name>
    <dbReference type="NCBI Taxonomy" id="41062"/>
    <lineage>
        <taxon>Eukaryota</taxon>
        <taxon>Fungi</taxon>
        <taxon>Dikarya</taxon>
        <taxon>Ascomycota</taxon>
        <taxon>Pezizomycotina</taxon>
        <taxon>Eurotiomycetes</taxon>
        <taxon>Eurotiomycetidae</taxon>
        <taxon>Eurotiales</taxon>
        <taxon>Aspergillaceae</taxon>
        <taxon>Aspergillus</taxon>
        <taxon>Aspergillus subgen. Circumdati</taxon>
    </lineage>
</organism>
<reference evidence="1 2" key="1">
    <citation type="submission" date="2019-04" db="EMBL/GenBank/DDBJ databases">
        <title>Friends and foes A comparative genomics study of 23 Aspergillus species from section Flavi.</title>
        <authorList>
            <consortium name="DOE Joint Genome Institute"/>
            <person name="Kjaerbolling I."/>
            <person name="Vesth T."/>
            <person name="Frisvad J.C."/>
            <person name="Nybo J.L."/>
            <person name="Theobald S."/>
            <person name="Kildgaard S."/>
            <person name="Isbrandt T."/>
            <person name="Kuo A."/>
            <person name="Sato A."/>
            <person name="Lyhne E.K."/>
            <person name="Kogle M.E."/>
            <person name="Wiebenga A."/>
            <person name="Kun R.S."/>
            <person name="Lubbers R.J."/>
            <person name="Makela M.R."/>
            <person name="Barry K."/>
            <person name="Chovatia M."/>
            <person name="Clum A."/>
            <person name="Daum C."/>
            <person name="Haridas S."/>
            <person name="He G."/>
            <person name="LaButti K."/>
            <person name="Lipzen A."/>
            <person name="Mondo S."/>
            <person name="Riley R."/>
            <person name="Salamov A."/>
            <person name="Simmons B.A."/>
            <person name="Magnuson J.K."/>
            <person name="Henrissat B."/>
            <person name="Mortensen U.H."/>
            <person name="Larsen T.O."/>
            <person name="Devries R.P."/>
            <person name="Grigoriev I.V."/>
            <person name="Machida M."/>
            <person name="Baker S.E."/>
            <person name="Andersen M.R."/>
        </authorList>
    </citation>
    <scope>NUCLEOTIDE SEQUENCE [LARGE SCALE GENOMIC DNA]</scope>
    <source>
        <strain evidence="1 2">CBS 151.66</strain>
    </source>
</reference>
<evidence type="ECO:0000313" key="1">
    <source>
        <dbReference type="EMBL" id="KAB8073860.1"/>
    </source>
</evidence>
<dbReference type="Gene3D" id="2.40.100.20">
    <property type="match status" value="1"/>
</dbReference>
<gene>
    <name evidence="1" type="ORF">BDV29DRAFT_157151</name>
</gene>
<keyword evidence="2" id="KW-1185">Reference proteome</keyword>
<dbReference type="Proteomes" id="UP000326565">
    <property type="component" value="Unassembled WGS sequence"/>
</dbReference>
<dbReference type="AlphaFoldDB" id="A0A5N5X3I9"/>
<dbReference type="OrthoDB" id="4299926at2759"/>
<proteinExistence type="predicted"/>
<protein>
    <submittedName>
        <fullName evidence="1">Uncharacterized protein</fullName>
    </submittedName>
</protein>
<sequence length="156" mass="17811">MDRFNPTSTSSPRKTKIKWPLFEVTLPETQNMDHECNTVTVEMHGLNPELVDLLWDAFPYRSLQSHTLASEDHLYHLVPSTRILNIKISNRANEPNGTVFLSGFQHLVIKHDPLTEYLPAVPCGNAIPDDIQKLQRLGKEVWENQSGTERLVEVLV</sequence>
<evidence type="ECO:0000313" key="2">
    <source>
        <dbReference type="Proteomes" id="UP000326565"/>
    </source>
</evidence>
<dbReference type="EMBL" id="ML732219">
    <property type="protein sequence ID" value="KAB8073860.1"/>
    <property type="molecule type" value="Genomic_DNA"/>
</dbReference>
<name>A0A5N5X3I9_9EURO</name>
<accession>A0A5N5X3I9</accession>